<gene>
    <name evidence="1" type="ORF">OCTVUL_1B000931</name>
</gene>
<dbReference type="EMBL" id="OX597823">
    <property type="protein sequence ID" value="CAI9728581.1"/>
    <property type="molecule type" value="Genomic_DNA"/>
</dbReference>
<evidence type="ECO:0000313" key="2">
    <source>
        <dbReference type="Proteomes" id="UP001162480"/>
    </source>
</evidence>
<reference evidence="1" key="1">
    <citation type="submission" date="2023-08" db="EMBL/GenBank/DDBJ databases">
        <authorList>
            <person name="Alioto T."/>
            <person name="Alioto T."/>
            <person name="Gomez Garrido J."/>
        </authorList>
    </citation>
    <scope>NUCLEOTIDE SEQUENCE</scope>
</reference>
<evidence type="ECO:0000313" key="1">
    <source>
        <dbReference type="EMBL" id="CAI9728581.1"/>
    </source>
</evidence>
<proteinExistence type="predicted"/>
<organism evidence="1 2">
    <name type="scientific">Octopus vulgaris</name>
    <name type="common">Common octopus</name>
    <dbReference type="NCBI Taxonomy" id="6645"/>
    <lineage>
        <taxon>Eukaryota</taxon>
        <taxon>Metazoa</taxon>
        <taxon>Spiralia</taxon>
        <taxon>Lophotrochozoa</taxon>
        <taxon>Mollusca</taxon>
        <taxon>Cephalopoda</taxon>
        <taxon>Coleoidea</taxon>
        <taxon>Octopodiformes</taxon>
        <taxon>Octopoda</taxon>
        <taxon>Incirrata</taxon>
        <taxon>Octopodidae</taxon>
        <taxon>Octopus</taxon>
    </lineage>
</organism>
<sequence>MYKRAAKTGLRISSQKAKEMQAEKQGENVLLKVGQEPVDEFTSFTYPGSIVTSNGDAQTEAAELAKQWQYLED</sequence>
<name>A0AA36B626_OCTVU</name>
<accession>A0AA36B626</accession>
<keyword evidence="2" id="KW-1185">Reference proteome</keyword>
<protein>
    <submittedName>
        <fullName evidence="1">Uncharacterized protein</fullName>
    </submittedName>
</protein>
<dbReference type="Proteomes" id="UP001162480">
    <property type="component" value="Chromosome 10"/>
</dbReference>
<dbReference type="AlphaFoldDB" id="A0AA36B626"/>